<organism evidence="1">
    <name type="scientific">Podoviridae sp. ctnuR9</name>
    <dbReference type="NCBI Taxonomy" id="2825276"/>
    <lineage>
        <taxon>Viruses</taxon>
        <taxon>Duplodnaviria</taxon>
        <taxon>Heunggongvirae</taxon>
        <taxon>Uroviricota</taxon>
        <taxon>Caudoviricetes</taxon>
    </lineage>
</organism>
<name>A0A8S5UG36_9CAUD</name>
<reference evidence="1" key="1">
    <citation type="journal article" date="2021" name="Proc. Natl. Acad. Sci. U.S.A.">
        <title>A Catalog of Tens of Thousands of Viruses from Human Metagenomes Reveals Hidden Associations with Chronic Diseases.</title>
        <authorList>
            <person name="Tisza M.J."/>
            <person name="Buck C.B."/>
        </authorList>
    </citation>
    <scope>NUCLEOTIDE SEQUENCE</scope>
    <source>
        <strain evidence="1">CtnuR9</strain>
    </source>
</reference>
<dbReference type="EMBL" id="BK016084">
    <property type="protein sequence ID" value="DAF93362.1"/>
    <property type="molecule type" value="Genomic_DNA"/>
</dbReference>
<proteinExistence type="predicted"/>
<accession>A0A8S5UG36</accession>
<evidence type="ECO:0000313" key="1">
    <source>
        <dbReference type="EMBL" id="DAF93362.1"/>
    </source>
</evidence>
<sequence length="75" mass="8740">MKRRYVVVVCTEAMDYVAFFKSTANTKAGLVRVAKAALNERFGSAPQPEFCNIQYMERNHSQPMDKLQRLGWFRH</sequence>
<protein>
    <submittedName>
        <fullName evidence="1">Uncharacterized protein</fullName>
    </submittedName>
</protein>